<comment type="pathway">
    <text evidence="4">tRNA modification.</text>
</comment>
<dbReference type="Pfam" id="PF01206">
    <property type="entry name" value="TusA"/>
    <property type="match status" value="1"/>
</dbReference>
<dbReference type="GO" id="GO:0005737">
    <property type="term" value="C:cytoplasm"/>
    <property type="evidence" value="ECO:0007669"/>
    <property type="project" value="UniProtKB-SubCell"/>
</dbReference>
<protein>
    <recommendedName>
        <fullName evidence="4">Sulfur carrier protein TusA</fullName>
    </recommendedName>
    <alternativeName>
        <fullName evidence="4">Sulfur mediator TusA</fullName>
    </alternativeName>
    <alternativeName>
        <fullName evidence="4">Sulfur transfer protein TusA</fullName>
    </alternativeName>
    <alternativeName>
        <fullName evidence="4">tRNA 2-thiouridine synthesizing protein A</fullName>
    </alternativeName>
</protein>
<comment type="function">
    <text evidence="4">Sulfur carrier protein involved in sulfur trafficking in the cell. Part of a sulfur-relay system required for 2-thiolation during synthesis of 2-thiouridine of the modified wobble base 5-methylaminomethyl-2-thiouridine (mnm(5)s(2)U) in tRNA. Interacts with IscS and stimulates its cysteine desulfurase activity. Accepts an activated sulfur from IscS, which is then transferred to TusD, and thus determines the direction of sulfur flow from IscS to 2-thiouridine formation. Also appears to be involved in sulfur transfer for the biosynthesis of molybdopterin.</text>
</comment>
<dbReference type="OrthoDB" id="9797352at2"/>
<organism evidence="6 7">
    <name type="scientific">Buchnera aphidicola subsp. Schlechtendalia chinensis</name>
    <dbReference type="NCBI Taxonomy" id="118110"/>
    <lineage>
        <taxon>Bacteria</taxon>
        <taxon>Pseudomonadati</taxon>
        <taxon>Pseudomonadota</taxon>
        <taxon>Gammaproteobacteria</taxon>
        <taxon>Enterobacterales</taxon>
        <taxon>Erwiniaceae</taxon>
        <taxon>Buchnera</taxon>
    </lineage>
</organism>
<dbReference type="STRING" id="118110.XW81_02030"/>
<dbReference type="InterPro" id="IPR022931">
    <property type="entry name" value="Sulphur_carrier_TusA"/>
</dbReference>
<sequence length="94" mass="10983">MNIKKDKKYVTLDLRNLHCPEPLMLLRKKIREICTGKMLLILADDPSTIRDVPNFCRFMNHSLLNSKTNKLPYQYLIKKGKLSLCVPKNKNIVI</sequence>
<name>A0A172WDZ4_BUCSC</name>
<dbReference type="RefSeq" id="WP_075474285.1">
    <property type="nucleotide sequence ID" value="NZ_CP011299.1"/>
</dbReference>
<evidence type="ECO:0000256" key="4">
    <source>
        <dbReference type="HAMAP-Rule" id="MF_00413"/>
    </source>
</evidence>
<evidence type="ECO:0000259" key="5">
    <source>
        <dbReference type="Pfam" id="PF01206"/>
    </source>
</evidence>
<gene>
    <name evidence="4" type="primary">tusA</name>
    <name evidence="6" type="ORF">XW81_02030</name>
</gene>
<dbReference type="HAMAP" id="MF_00413">
    <property type="entry name" value="Thiourid_synth_A"/>
    <property type="match status" value="1"/>
</dbReference>
<dbReference type="InterPro" id="IPR001455">
    <property type="entry name" value="TusA-like"/>
</dbReference>
<accession>A0A172WDZ4</accession>
<dbReference type="SUPFAM" id="SSF64307">
    <property type="entry name" value="SirA-like"/>
    <property type="match status" value="1"/>
</dbReference>
<evidence type="ECO:0000313" key="7">
    <source>
        <dbReference type="Proteomes" id="UP000077654"/>
    </source>
</evidence>
<keyword evidence="3 4" id="KW-0819">tRNA processing</keyword>
<comment type="subcellular location">
    <subcellularLocation>
        <location evidence="4">Cytoplasm</location>
    </subcellularLocation>
</comment>
<keyword evidence="7" id="KW-1185">Reference proteome</keyword>
<comment type="subunit">
    <text evidence="4">Interacts with IscS.</text>
</comment>
<dbReference type="PATRIC" id="fig|118110.3.peg.406"/>
<dbReference type="EMBL" id="CP011299">
    <property type="protein sequence ID" value="ANF17162.1"/>
    <property type="molecule type" value="Genomic_DNA"/>
</dbReference>
<evidence type="ECO:0000256" key="2">
    <source>
        <dbReference type="ARBA" id="ARBA00022490"/>
    </source>
</evidence>
<dbReference type="AlphaFoldDB" id="A0A172WDZ4"/>
<dbReference type="InterPro" id="IPR036868">
    <property type="entry name" value="TusA-like_sf"/>
</dbReference>
<evidence type="ECO:0000313" key="6">
    <source>
        <dbReference type="EMBL" id="ANF17162.1"/>
    </source>
</evidence>
<feature type="active site" description="Cysteine persulfide intermediate" evidence="4">
    <location>
        <position position="19"/>
    </location>
</feature>
<proteinExistence type="inferred from homology"/>
<feature type="domain" description="UPF0033" evidence="5">
    <location>
        <begin position="11"/>
        <end position="79"/>
    </location>
</feature>
<comment type="similarity">
    <text evidence="1 4">Belongs to the sulfur carrier protein TusA family.</text>
</comment>
<keyword evidence="2 4" id="KW-0963">Cytoplasm</keyword>
<dbReference type="GO" id="GO:0002143">
    <property type="term" value="P:tRNA wobble position uridine thiolation"/>
    <property type="evidence" value="ECO:0007669"/>
    <property type="project" value="InterPro"/>
</dbReference>
<evidence type="ECO:0000256" key="1">
    <source>
        <dbReference type="ARBA" id="ARBA00008984"/>
    </source>
</evidence>
<dbReference type="GO" id="GO:0097163">
    <property type="term" value="F:sulfur carrier activity"/>
    <property type="evidence" value="ECO:0007669"/>
    <property type="project" value="UniProtKB-UniRule"/>
</dbReference>
<evidence type="ECO:0000256" key="3">
    <source>
        <dbReference type="ARBA" id="ARBA00022694"/>
    </source>
</evidence>
<dbReference type="NCBIfam" id="NF001423">
    <property type="entry name" value="PRK00299.1"/>
    <property type="match status" value="1"/>
</dbReference>
<dbReference type="Proteomes" id="UP000077654">
    <property type="component" value="Chromosome"/>
</dbReference>
<dbReference type="PANTHER" id="PTHR33279">
    <property type="entry name" value="SULFUR CARRIER PROTEIN YEDF-RELATED"/>
    <property type="match status" value="1"/>
</dbReference>
<reference evidence="6 7" key="1">
    <citation type="submission" date="2015-04" db="EMBL/GenBank/DDBJ databases">
        <title>Buchnera aphidicola assembly.</title>
        <authorList>
            <person name="Zhang Y."/>
        </authorList>
    </citation>
    <scope>NUCLEOTIDE SEQUENCE [LARGE SCALE GENOMIC DNA]</scope>
    <source>
        <strain evidence="6 7">SC</strain>
    </source>
</reference>
<dbReference type="Gene3D" id="3.30.110.40">
    <property type="entry name" value="TusA-like domain"/>
    <property type="match status" value="1"/>
</dbReference>
<dbReference type="PANTHER" id="PTHR33279:SF2">
    <property type="entry name" value="SULFUR CARRIER PROTEIN TUSA"/>
    <property type="match status" value="1"/>
</dbReference>